<evidence type="ECO:0000256" key="1">
    <source>
        <dbReference type="SAM" id="MobiDB-lite"/>
    </source>
</evidence>
<keyword evidence="3" id="KW-1185">Reference proteome</keyword>
<reference evidence="2 3" key="1">
    <citation type="journal article" date="2024" name="BMC Genomics">
        <title>Genome assembly of redclaw crayfish (Cherax quadricarinatus) provides insights into its immune adaptation and hypoxia tolerance.</title>
        <authorList>
            <person name="Liu Z."/>
            <person name="Zheng J."/>
            <person name="Li H."/>
            <person name="Fang K."/>
            <person name="Wang S."/>
            <person name="He J."/>
            <person name="Zhou D."/>
            <person name="Weng S."/>
            <person name="Chi M."/>
            <person name="Gu Z."/>
            <person name="He J."/>
            <person name="Li F."/>
            <person name="Wang M."/>
        </authorList>
    </citation>
    <scope>NUCLEOTIDE SEQUENCE [LARGE SCALE GENOMIC DNA]</scope>
    <source>
        <strain evidence="2">ZL_2023a</strain>
    </source>
</reference>
<feature type="region of interest" description="Disordered" evidence="1">
    <location>
        <begin position="1"/>
        <end position="28"/>
    </location>
</feature>
<feature type="non-terminal residue" evidence="2">
    <location>
        <position position="291"/>
    </location>
</feature>
<accession>A0AAW0WUJ3</accession>
<gene>
    <name evidence="2" type="ORF">OTU49_007845</name>
</gene>
<dbReference type="Proteomes" id="UP001445076">
    <property type="component" value="Unassembled WGS sequence"/>
</dbReference>
<dbReference type="EMBL" id="JARKIK010000063">
    <property type="protein sequence ID" value="KAK8730626.1"/>
    <property type="molecule type" value="Genomic_DNA"/>
</dbReference>
<organism evidence="2 3">
    <name type="scientific">Cherax quadricarinatus</name>
    <name type="common">Australian red claw crayfish</name>
    <dbReference type="NCBI Taxonomy" id="27406"/>
    <lineage>
        <taxon>Eukaryota</taxon>
        <taxon>Metazoa</taxon>
        <taxon>Ecdysozoa</taxon>
        <taxon>Arthropoda</taxon>
        <taxon>Crustacea</taxon>
        <taxon>Multicrustacea</taxon>
        <taxon>Malacostraca</taxon>
        <taxon>Eumalacostraca</taxon>
        <taxon>Eucarida</taxon>
        <taxon>Decapoda</taxon>
        <taxon>Pleocyemata</taxon>
        <taxon>Astacidea</taxon>
        <taxon>Parastacoidea</taxon>
        <taxon>Parastacidae</taxon>
        <taxon>Cherax</taxon>
    </lineage>
</organism>
<proteinExistence type="predicted"/>
<name>A0AAW0WUJ3_CHEQU</name>
<evidence type="ECO:0000313" key="2">
    <source>
        <dbReference type="EMBL" id="KAK8730626.1"/>
    </source>
</evidence>
<dbReference type="AlphaFoldDB" id="A0AAW0WUJ3"/>
<feature type="compositionally biased region" description="Polar residues" evidence="1">
    <location>
        <begin position="150"/>
        <end position="168"/>
    </location>
</feature>
<feature type="compositionally biased region" description="Basic and acidic residues" evidence="1">
    <location>
        <begin position="140"/>
        <end position="149"/>
    </location>
</feature>
<feature type="region of interest" description="Disordered" evidence="1">
    <location>
        <begin position="262"/>
        <end position="291"/>
    </location>
</feature>
<feature type="region of interest" description="Disordered" evidence="1">
    <location>
        <begin position="109"/>
        <end position="170"/>
    </location>
</feature>
<evidence type="ECO:0000313" key="3">
    <source>
        <dbReference type="Proteomes" id="UP001445076"/>
    </source>
</evidence>
<comment type="caution">
    <text evidence="2">The sequence shown here is derived from an EMBL/GenBank/DDBJ whole genome shotgun (WGS) entry which is preliminary data.</text>
</comment>
<feature type="non-terminal residue" evidence="2">
    <location>
        <position position="1"/>
    </location>
</feature>
<protein>
    <submittedName>
        <fullName evidence="2">Uncharacterized protein</fullName>
    </submittedName>
</protein>
<sequence length="291" mass="32108">EPPLPRESYREPADSLHLPRPTVTNNAHDVHQKYDEPKTEAEIASPLKSLTNSKGKLYFGSSFNNNSSNGVSEKPQNQQTRLLKNLMNFTPRLVRSPTLGELTRGDIITSSNRSFGVPNPRDTAASTRHKPDLAAQFHNSKNEPREKSLSEQNLSPSRRSTANFSQMVPSDANVEVPLKTGRGIGAGKCATPIPQRSTRIFSSRGPISLMQTSVNKDKNIVRTSELLNRLENNGSVRNVLKCKEENGTAVDNTYDLDVAENGDSFSSENTIENEAPVVTAYPDHPERDSLD</sequence>
<feature type="compositionally biased region" description="Polar residues" evidence="1">
    <location>
        <begin position="263"/>
        <end position="272"/>
    </location>
</feature>